<evidence type="ECO:0000313" key="3">
    <source>
        <dbReference type="Proteomes" id="UP001623592"/>
    </source>
</evidence>
<dbReference type="RefSeq" id="WP_406787419.1">
    <property type="nucleotide sequence ID" value="NZ_JBJIAA010000007.1"/>
</dbReference>
<proteinExistence type="predicted"/>
<dbReference type="EMBL" id="JBJIAA010000007">
    <property type="protein sequence ID" value="MFL0250756.1"/>
    <property type="molecule type" value="Genomic_DNA"/>
</dbReference>
<sequence>MLEKTSRLGKHFENLFSNIDNKLLIEKEQRLRAKLGNEMHDCIFTEEINHKMNVIDFSDLGLLDSSNDEVAFLFSTIFPVFIENNGVIFRLYRHKIEVDLSDEMSDRYIFIFSEGRFTSGLFQCFRLYDDEYIYGIKKIIAAIPMLRKAILDALDNLEKSSQNFKSDMNNFKSKVDLAEKNYNEVLKELRCK</sequence>
<protein>
    <submittedName>
        <fullName evidence="2">Uncharacterized protein</fullName>
    </submittedName>
</protein>
<reference evidence="2 3" key="1">
    <citation type="submission" date="2024-11" db="EMBL/GenBank/DDBJ databases">
        <authorList>
            <person name="Heng Y.C."/>
            <person name="Lim A.C.H."/>
            <person name="Lee J.K.Y."/>
            <person name="Kittelmann S."/>
        </authorList>
    </citation>
    <scope>NUCLEOTIDE SEQUENCE [LARGE SCALE GENOMIC DNA]</scope>
    <source>
        <strain evidence="2 3">WILCCON 0114</strain>
    </source>
</reference>
<comment type="caution">
    <text evidence="2">The sequence shown here is derived from an EMBL/GenBank/DDBJ whole genome shotgun (WGS) entry which is preliminary data.</text>
</comment>
<organism evidence="2 3">
    <name type="scientific">Clostridium neuense</name>
    <dbReference type="NCBI Taxonomy" id="1728934"/>
    <lineage>
        <taxon>Bacteria</taxon>
        <taxon>Bacillati</taxon>
        <taxon>Bacillota</taxon>
        <taxon>Clostridia</taxon>
        <taxon>Eubacteriales</taxon>
        <taxon>Clostridiaceae</taxon>
        <taxon>Clostridium</taxon>
    </lineage>
</organism>
<keyword evidence="3" id="KW-1185">Reference proteome</keyword>
<gene>
    <name evidence="2" type="ORF">ACJDT4_10020</name>
</gene>
<evidence type="ECO:0000313" key="2">
    <source>
        <dbReference type="EMBL" id="MFL0250756.1"/>
    </source>
</evidence>
<evidence type="ECO:0000256" key="1">
    <source>
        <dbReference type="SAM" id="Coils"/>
    </source>
</evidence>
<keyword evidence="1" id="KW-0175">Coiled coil</keyword>
<name>A0ABW8TEI4_9CLOT</name>
<dbReference type="Proteomes" id="UP001623592">
    <property type="component" value="Unassembled WGS sequence"/>
</dbReference>
<feature type="coiled-coil region" evidence="1">
    <location>
        <begin position="154"/>
        <end position="188"/>
    </location>
</feature>
<accession>A0ABW8TEI4</accession>